<evidence type="ECO:0000313" key="10">
    <source>
        <dbReference type="EMBL" id="CEO99694.1"/>
    </source>
</evidence>
<dbReference type="Proteomes" id="UP000290189">
    <property type="component" value="Unassembled WGS sequence"/>
</dbReference>
<evidence type="ECO:0000256" key="6">
    <source>
        <dbReference type="ARBA" id="ARBA00023034"/>
    </source>
</evidence>
<dbReference type="PANTHER" id="PTHR21230:SF1">
    <property type="entry name" value="GOLGI SNAP RECEPTOR COMPLEX MEMBER 2"/>
    <property type="match status" value="1"/>
</dbReference>
<keyword evidence="11" id="KW-0496">Mitochondrion</keyword>
<dbReference type="SUPFAM" id="SSF58038">
    <property type="entry name" value="SNARE fusion complex"/>
    <property type="match status" value="1"/>
</dbReference>
<name>A0A0G4IX60_PLABS</name>
<evidence type="ECO:0008006" key="14">
    <source>
        <dbReference type="Google" id="ProtNLM"/>
    </source>
</evidence>
<accession>A0A0G4IX60</accession>
<keyword evidence="2 8" id="KW-0813">Transport</keyword>
<keyword evidence="5 9" id="KW-1133">Transmembrane helix</keyword>
<dbReference type="GO" id="GO:0015031">
    <property type="term" value="P:protein transport"/>
    <property type="evidence" value="ECO:0007669"/>
    <property type="project" value="UniProtKB-KW"/>
</dbReference>
<dbReference type="Proteomes" id="UP000039324">
    <property type="component" value="Unassembled WGS sequence"/>
</dbReference>
<evidence type="ECO:0000256" key="1">
    <source>
        <dbReference type="ARBA" id="ARBA00004409"/>
    </source>
</evidence>
<sequence length="218" mass="24644">MTSSASVSISEAYHAARRHAQHVADMLSVVKDAPPGSQERRQAITDVSGVVNTMSGAVRDLNPMVDREPRASQASWRAKIHALAQDENMFRQDLQRLMTMQHEAESRRELLSRPESGLASRPIAARMHHERQVLERADEEVTVMIDRGTETLNALRRQRDAMKGAQRRLLDVVSRLGLSKTVLRLVERRHGQDRLIVYGGIAITTLVIIALLYYFVWS</sequence>
<evidence type="ECO:0000256" key="2">
    <source>
        <dbReference type="ARBA" id="ARBA00022448"/>
    </source>
</evidence>
<keyword evidence="4 8" id="KW-0653">Protein transport</keyword>
<keyword evidence="3 9" id="KW-0812">Transmembrane</keyword>
<reference evidence="10 12" key="1">
    <citation type="submission" date="2015-02" db="EMBL/GenBank/DDBJ databases">
        <authorList>
            <person name="Chooi Y.-H."/>
        </authorList>
    </citation>
    <scope>NUCLEOTIDE SEQUENCE [LARGE SCALE GENOMIC DNA]</scope>
    <source>
        <strain evidence="10">E3</strain>
    </source>
</reference>
<keyword evidence="7 8" id="KW-0472">Membrane</keyword>
<evidence type="ECO:0000313" key="11">
    <source>
        <dbReference type="EMBL" id="SPQ97979.1"/>
    </source>
</evidence>
<dbReference type="OMA" id="LKYDSRH"/>
<dbReference type="GO" id="GO:0031902">
    <property type="term" value="C:late endosome membrane"/>
    <property type="evidence" value="ECO:0007669"/>
    <property type="project" value="TreeGrafter"/>
</dbReference>
<dbReference type="EMBL" id="OVEO01000008">
    <property type="protein sequence ID" value="SPQ97979.1"/>
    <property type="molecule type" value="Genomic_DNA"/>
</dbReference>
<feature type="transmembrane region" description="Helical" evidence="9">
    <location>
        <begin position="195"/>
        <end position="216"/>
    </location>
</feature>
<dbReference type="GO" id="GO:0005789">
    <property type="term" value="C:endoplasmic reticulum membrane"/>
    <property type="evidence" value="ECO:0007669"/>
    <property type="project" value="TreeGrafter"/>
</dbReference>
<dbReference type="GO" id="GO:0005484">
    <property type="term" value="F:SNAP receptor activity"/>
    <property type="evidence" value="ECO:0007669"/>
    <property type="project" value="InterPro"/>
</dbReference>
<dbReference type="GO" id="GO:0031201">
    <property type="term" value="C:SNARE complex"/>
    <property type="evidence" value="ECO:0007669"/>
    <property type="project" value="TreeGrafter"/>
</dbReference>
<evidence type="ECO:0000313" key="13">
    <source>
        <dbReference type="Proteomes" id="UP000290189"/>
    </source>
</evidence>
<gene>
    <name evidence="10" type="ORF">PBRA_007427</name>
    <name evidence="11" type="ORF">PLBR_LOCUS5194</name>
</gene>
<dbReference type="STRING" id="37360.A0A0G4IX60"/>
<dbReference type="Pfam" id="PF12352">
    <property type="entry name" value="V-SNARE_C"/>
    <property type="match status" value="1"/>
</dbReference>
<geneLocation type="mitochondrion" evidence="11"/>
<evidence type="ECO:0000256" key="7">
    <source>
        <dbReference type="ARBA" id="ARBA00023136"/>
    </source>
</evidence>
<dbReference type="AlphaFoldDB" id="A0A0G4IX60"/>
<dbReference type="OrthoDB" id="158360at2759"/>
<dbReference type="GO" id="GO:0012507">
    <property type="term" value="C:ER to Golgi transport vesicle membrane"/>
    <property type="evidence" value="ECO:0007669"/>
    <property type="project" value="TreeGrafter"/>
</dbReference>
<evidence type="ECO:0000313" key="12">
    <source>
        <dbReference type="Proteomes" id="UP000039324"/>
    </source>
</evidence>
<protein>
    <recommendedName>
        <fullName evidence="14">Golgi SNAP receptor complex member 2</fullName>
    </recommendedName>
</protein>
<dbReference type="InterPro" id="IPR027027">
    <property type="entry name" value="GOSR2/Membrin/Bos1"/>
</dbReference>
<keyword evidence="12" id="KW-1185">Reference proteome</keyword>
<evidence type="ECO:0000256" key="4">
    <source>
        <dbReference type="ARBA" id="ARBA00022927"/>
    </source>
</evidence>
<organism evidence="10 12">
    <name type="scientific">Plasmodiophora brassicae</name>
    <name type="common">Clubroot disease agent</name>
    <dbReference type="NCBI Taxonomy" id="37360"/>
    <lineage>
        <taxon>Eukaryota</taxon>
        <taxon>Sar</taxon>
        <taxon>Rhizaria</taxon>
        <taxon>Endomyxa</taxon>
        <taxon>Phytomyxea</taxon>
        <taxon>Plasmodiophorida</taxon>
        <taxon>Plasmodiophoridae</taxon>
        <taxon>Plasmodiophora</taxon>
    </lineage>
</organism>
<proteinExistence type="predicted"/>
<dbReference type="GO" id="GO:0000139">
    <property type="term" value="C:Golgi membrane"/>
    <property type="evidence" value="ECO:0007669"/>
    <property type="project" value="UniProtKB-SubCell"/>
</dbReference>
<evidence type="ECO:0000256" key="9">
    <source>
        <dbReference type="SAM" id="Phobius"/>
    </source>
</evidence>
<reference evidence="11 13" key="2">
    <citation type="submission" date="2018-03" db="EMBL/GenBank/DDBJ databases">
        <authorList>
            <person name="Fogelqvist J."/>
        </authorList>
    </citation>
    <scope>NUCLEOTIDE SEQUENCE [LARGE SCALE GENOMIC DNA]</scope>
</reference>
<comment type="subcellular location">
    <subcellularLocation>
        <location evidence="1">Golgi apparatus membrane</location>
        <topology evidence="1">Single-pass type IV membrane protein</topology>
    </subcellularLocation>
</comment>
<dbReference type="EMBL" id="CDSF01000092">
    <property type="protein sequence ID" value="CEO99694.1"/>
    <property type="molecule type" value="Genomic_DNA"/>
</dbReference>
<evidence type="ECO:0000256" key="8">
    <source>
        <dbReference type="PIRNR" id="PIRNR028865"/>
    </source>
</evidence>
<dbReference type="GO" id="GO:0000149">
    <property type="term" value="F:SNARE binding"/>
    <property type="evidence" value="ECO:0007669"/>
    <property type="project" value="TreeGrafter"/>
</dbReference>
<dbReference type="PANTHER" id="PTHR21230">
    <property type="entry name" value="VESICLE TRANSPORT V-SNARE PROTEIN VTI1-RELATED"/>
    <property type="match status" value="1"/>
</dbReference>
<evidence type="ECO:0000256" key="3">
    <source>
        <dbReference type="ARBA" id="ARBA00022692"/>
    </source>
</evidence>
<keyword evidence="6" id="KW-0333">Golgi apparatus</keyword>
<evidence type="ECO:0000256" key="5">
    <source>
        <dbReference type="ARBA" id="ARBA00022989"/>
    </source>
</evidence>
<dbReference type="GO" id="GO:0006906">
    <property type="term" value="P:vesicle fusion"/>
    <property type="evidence" value="ECO:0007669"/>
    <property type="project" value="TreeGrafter"/>
</dbReference>
<dbReference type="PIRSF" id="PIRSF028865">
    <property type="entry name" value="Membrin-2"/>
    <property type="match status" value="1"/>
</dbReference>